<feature type="compositionally biased region" description="Polar residues" evidence="6">
    <location>
        <begin position="30"/>
        <end position="41"/>
    </location>
</feature>
<feature type="transmembrane region" description="Helical" evidence="7">
    <location>
        <begin position="121"/>
        <end position="142"/>
    </location>
</feature>
<feature type="transmembrane region" description="Helical" evidence="7">
    <location>
        <begin position="149"/>
        <end position="169"/>
    </location>
</feature>
<dbReference type="OrthoDB" id="2985014at2759"/>
<dbReference type="Gene3D" id="1.20.1250.20">
    <property type="entry name" value="MFS general substrate transporter like domains"/>
    <property type="match status" value="2"/>
</dbReference>
<evidence type="ECO:0000256" key="7">
    <source>
        <dbReference type="SAM" id="Phobius"/>
    </source>
</evidence>
<feature type="transmembrane region" description="Helical" evidence="7">
    <location>
        <begin position="354"/>
        <end position="371"/>
    </location>
</feature>
<feature type="region of interest" description="Disordered" evidence="6">
    <location>
        <begin position="24"/>
        <end position="54"/>
    </location>
</feature>
<dbReference type="InterPro" id="IPR020846">
    <property type="entry name" value="MFS_dom"/>
</dbReference>
<dbReference type="Proteomes" id="UP000190831">
    <property type="component" value="Chromosome H"/>
</dbReference>
<dbReference type="GO" id="GO:0022857">
    <property type="term" value="F:transmembrane transporter activity"/>
    <property type="evidence" value="ECO:0007669"/>
    <property type="project" value="InterPro"/>
</dbReference>
<dbReference type="AlphaFoldDB" id="A0A1G4ML27"/>
<feature type="transmembrane region" description="Helical" evidence="7">
    <location>
        <begin position="81"/>
        <end position="101"/>
    </location>
</feature>
<dbReference type="EMBL" id="LT598491">
    <property type="protein sequence ID" value="SCW04600.1"/>
    <property type="molecule type" value="Genomic_DNA"/>
</dbReference>
<dbReference type="SUPFAM" id="SSF103473">
    <property type="entry name" value="MFS general substrate transporter"/>
    <property type="match status" value="1"/>
</dbReference>
<feature type="transmembrane region" description="Helical" evidence="7">
    <location>
        <begin position="403"/>
        <end position="425"/>
    </location>
</feature>
<feature type="transmembrane region" description="Helical" evidence="7">
    <location>
        <begin position="313"/>
        <end position="334"/>
    </location>
</feature>
<gene>
    <name evidence="9" type="ORF">LAFE_0H17128G</name>
</gene>
<comment type="subcellular location">
    <subcellularLocation>
        <location evidence="1">Membrane</location>
        <topology evidence="1">Multi-pass membrane protein</topology>
    </subcellularLocation>
</comment>
<dbReference type="FunFam" id="1.20.1250.20:FF:000068">
    <property type="entry name" value="MFS general substrate transporter"/>
    <property type="match status" value="1"/>
</dbReference>
<feature type="transmembrane region" description="Helical" evidence="7">
    <location>
        <begin position="437"/>
        <end position="458"/>
    </location>
</feature>
<dbReference type="GO" id="GO:0005886">
    <property type="term" value="C:plasma membrane"/>
    <property type="evidence" value="ECO:0007669"/>
    <property type="project" value="TreeGrafter"/>
</dbReference>
<feature type="transmembrane region" description="Helical" evidence="7">
    <location>
        <begin position="378"/>
        <end position="397"/>
    </location>
</feature>
<evidence type="ECO:0000313" key="9">
    <source>
        <dbReference type="EMBL" id="SCW04600.1"/>
    </source>
</evidence>
<name>A0A1G4ML27_LACFM</name>
<evidence type="ECO:0000256" key="4">
    <source>
        <dbReference type="ARBA" id="ARBA00022989"/>
    </source>
</evidence>
<dbReference type="PROSITE" id="PS50850">
    <property type="entry name" value="MFS"/>
    <property type="match status" value="1"/>
</dbReference>
<reference evidence="9 10" key="1">
    <citation type="submission" date="2016-03" db="EMBL/GenBank/DDBJ databases">
        <authorList>
            <person name="Devillers H."/>
        </authorList>
    </citation>
    <scope>NUCLEOTIDE SEQUENCE [LARGE SCALE GENOMIC DNA]</scope>
    <source>
        <strain evidence="9">CBS 6772</strain>
    </source>
</reference>
<evidence type="ECO:0000256" key="2">
    <source>
        <dbReference type="ARBA" id="ARBA00022448"/>
    </source>
</evidence>
<keyword evidence="2" id="KW-0813">Transport</keyword>
<sequence>MSDTSLAEKQKAIEARNLALDIELSDEPSDTVSATASTKASHTFFGPDQPEESEEAKQQRVAVLAEKYSVKQRRLQWKVDICVVPALVLLYFAAFLDRINISNARLYGMESDLGLHGNQFNIALTVFFVPYVVFEIFANYLAKRFKPHWCFSVSMFVFGCATIGCGFVKSFGGLVAARFFLGVAEAATFDLIFYILSSYYTLREAQRRFSIFFSSTTLSGAAGGSIAYQIYNGINNNHLANWRWIFVIEGIVTVFIAFLLFFITPDFPETARFLKENEKKFIKEKLEVYSNIESGYEIKLSLRDYLPLLKDPIFYLTAVAYLSLVVPSYGYAYFATTIIKLLGYTSVSANQHSVYPWLSSFGYINIIAFVSDYFQKRWWFTISSSFIAIAGLAMVVGSDNPHVKYGGCFVTTLGLYSAMPVLICWTSLNYGGHARKSFGTAFQIGFGNIGGIISTFLFLSQDAPHYYRGLGTSIGFVALSIVCQLGMLFYFVRMNVKKQQQSYKDKFYQLSERERIMKGDLAPNFKYSL</sequence>
<organism evidence="9 10">
    <name type="scientific">Lachancea fermentati</name>
    <name type="common">Zygosaccharomyces fermentati</name>
    <dbReference type="NCBI Taxonomy" id="4955"/>
    <lineage>
        <taxon>Eukaryota</taxon>
        <taxon>Fungi</taxon>
        <taxon>Dikarya</taxon>
        <taxon>Ascomycota</taxon>
        <taxon>Saccharomycotina</taxon>
        <taxon>Saccharomycetes</taxon>
        <taxon>Saccharomycetales</taxon>
        <taxon>Saccharomycetaceae</taxon>
        <taxon>Lachancea</taxon>
    </lineage>
</organism>
<dbReference type="PANTHER" id="PTHR43791:SF46">
    <property type="entry name" value="MAJOR FACILITATOR SUPERFAMILY (MFS) PROFILE DOMAIN-CONTAINING PROTEIN-RELATED"/>
    <property type="match status" value="1"/>
</dbReference>
<dbReference type="InterPro" id="IPR011701">
    <property type="entry name" value="MFS"/>
</dbReference>
<feature type="domain" description="Major facilitator superfamily (MFS) profile" evidence="8">
    <location>
        <begin position="83"/>
        <end position="498"/>
    </location>
</feature>
<keyword evidence="10" id="KW-1185">Reference proteome</keyword>
<dbReference type="PANTHER" id="PTHR43791">
    <property type="entry name" value="PERMEASE-RELATED"/>
    <property type="match status" value="1"/>
</dbReference>
<accession>A0A1G4ML27</accession>
<dbReference type="InterPro" id="IPR036259">
    <property type="entry name" value="MFS_trans_sf"/>
</dbReference>
<evidence type="ECO:0000256" key="5">
    <source>
        <dbReference type="ARBA" id="ARBA00023136"/>
    </source>
</evidence>
<keyword evidence="3 7" id="KW-0812">Transmembrane</keyword>
<feature type="transmembrane region" description="Helical" evidence="7">
    <location>
        <begin position="175"/>
        <end position="197"/>
    </location>
</feature>
<evidence type="ECO:0000256" key="3">
    <source>
        <dbReference type="ARBA" id="ARBA00022692"/>
    </source>
</evidence>
<dbReference type="Pfam" id="PF07690">
    <property type="entry name" value="MFS_1"/>
    <property type="match status" value="1"/>
</dbReference>
<dbReference type="OMA" id="GFTTMMQ"/>
<evidence type="ECO:0000256" key="1">
    <source>
        <dbReference type="ARBA" id="ARBA00004141"/>
    </source>
</evidence>
<evidence type="ECO:0000259" key="8">
    <source>
        <dbReference type="PROSITE" id="PS50850"/>
    </source>
</evidence>
<feature type="transmembrane region" description="Helical" evidence="7">
    <location>
        <begin position="209"/>
        <end position="230"/>
    </location>
</feature>
<dbReference type="FunFam" id="1.20.1250.20:FF:000057">
    <property type="entry name" value="MFS general substrate transporter"/>
    <property type="match status" value="1"/>
</dbReference>
<proteinExistence type="predicted"/>
<evidence type="ECO:0000313" key="10">
    <source>
        <dbReference type="Proteomes" id="UP000190831"/>
    </source>
</evidence>
<keyword evidence="5 7" id="KW-0472">Membrane</keyword>
<feature type="transmembrane region" description="Helical" evidence="7">
    <location>
        <begin position="470"/>
        <end position="492"/>
    </location>
</feature>
<keyword evidence="4 7" id="KW-1133">Transmembrane helix</keyword>
<feature type="transmembrane region" description="Helical" evidence="7">
    <location>
        <begin position="242"/>
        <end position="263"/>
    </location>
</feature>
<protein>
    <submittedName>
        <fullName evidence="9">LAFE_0H17128g1_1</fullName>
    </submittedName>
</protein>
<evidence type="ECO:0000256" key="6">
    <source>
        <dbReference type="SAM" id="MobiDB-lite"/>
    </source>
</evidence>